<feature type="region of interest" description="Disordered" evidence="1">
    <location>
        <begin position="1"/>
        <end position="20"/>
    </location>
</feature>
<organism evidence="2 3">
    <name type="scientific">Apiospora saccharicola</name>
    <dbReference type="NCBI Taxonomy" id="335842"/>
    <lineage>
        <taxon>Eukaryota</taxon>
        <taxon>Fungi</taxon>
        <taxon>Dikarya</taxon>
        <taxon>Ascomycota</taxon>
        <taxon>Pezizomycotina</taxon>
        <taxon>Sordariomycetes</taxon>
        <taxon>Xylariomycetidae</taxon>
        <taxon>Amphisphaeriales</taxon>
        <taxon>Apiosporaceae</taxon>
        <taxon>Apiospora</taxon>
    </lineage>
</organism>
<dbReference type="Proteomes" id="UP001446871">
    <property type="component" value="Unassembled WGS sequence"/>
</dbReference>
<proteinExistence type="predicted"/>
<feature type="compositionally biased region" description="Basic and acidic residues" evidence="1">
    <location>
        <begin position="11"/>
        <end position="20"/>
    </location>
</feature>
<feature type="compositionally biased region" description="Polar residues" evidence="1">
    <location>
        <begin position="1"/>
        <end position="10"/>
    </location>
</feature>
<name>A0ABR1UWZ0_9PEZI</name>
<reference evidence="2 3" key="1">
    <citation type="submission" date="2023-01" db="EMBL/GenBank/DDBJ databases">
        <title>Analysis of 21 Apiospora genomes using comparative genomics revels a genus with tremendous synthesis potential of carbohydrate active enzymes and secondary metabolites.</title>
        <authorList>
            <person name="Sorensen T."/>
        </authorList>
    </citation>
    <scope>NUCLEOTIDE SEQUENCE [LARGE SCALE GENOMIC DNA]</scope>
    <source>
        <strain evidence="2 3">CBS 83171</strain>
    </source>
</reference>
<accession>A0ABR1UWZ0</accession>
<gene>
    <name evidence="2" type="ORF">PG996_007839</name>
</gene>
<protein>
    <submittedName>
        <fullName evidence="2">Uncharacterized protein</fullName>
    </submittedName>
</protein>
<keyword evidence="3" id="KW-1185">Reference proteome</keyword>
<evidence type="ECO:0000256" key="1">
    <source>
        <dbReference type="SAM" id="MobiDB-lite"/>
    </source>
</evidence>
<evidence type="ECO:0000313" key="3">
    <source>
        <dbReference type="Proteomes" id="UP001446871"/>
    </source>
</evidence>
<sequence length="358" mass="41179">MLAQSLSMSPESRRDPDEESARIRKLDISVLDDEHQDLLTRAISRVVSTEIAQVTYAQLIDGLPISEVAFESNYDPPQNNHPIQQVHQELCPGIMDETRKLRDEFRMETLLFDAKLLFEFQAAAPGSRAFRSRLIELVVVAIHQLGVLLYHIGESRHKDDGVHDWKPPKSAEVYWEFHPNGPLPSMFQHAWYIDYDQYPDGVADMAAYWAESRIMGGVVLFDRRDPAADSHADPSAIYIHPDRHGATYRIVQLLPEQRQALLDFLIGQEEPTESLLPMTVDENNTKRVDPEEPITETGIYRDLWERKDFPPDAPDSRLRDVWDTVDFPTTVDRKAAGDRAWERKMRLQYGDEWDAESA</sequence>
<evidence type="ECO:0000313" key="2">
    <source>
        <dbReference type="EMBL" id="KAK8063187.1"/>
    </source>
</evidence>
<dbReference type="EMBL" id="JAQQWM010000005">
    <property type="protein sequence ID" value="KAK8063187.1"/>
    <property type="molecule type" value="Genomic_DNA"/>
</dbReference>
<comment type="caution">
    <text evidence="2">The sequence shown here is derived from an EMBL/GenBank/DDBJ whole genome shotgun (WGS) entry which is preliminary data.</text>
</comment>